<keyword evidence="1" id="KW-0238">DNA-binding</keyword>
<dbReference type="InterPro" id="IPR009057">
    <property type="entry name" value="Homeodomain-like_sf"/>
</dbReference>
<keyword evidence="1" id="KW-0371">Homeobox</keyword>
<dbReference type="EMBL" id="PJQY01002721">
    <property type="protein sequence ID" value="PQM43115.1"/>
    <property type="molecule type" value="Genomic_DNA"/>
</dbReference>
<accession>A0A314UZY8</accession>
<evidence type="ECO:0000313" key="1">
    <source>
        <dbReference type="EMBL" id="PQM43115.1"/>
    </source>
</evidence>
<comment type="caution">
    <text evidence="1">The sequence shown here is derived from an EMBL/GenBank/DDBJ whole genome shotgun (WGS) entry which is preliminary data.</text>
</comment>
<dbReference type="GO" id="GO:0008270">
    <property type="term" value="F:zinc ion binding"/>
    <property type="evidence" value="ECO:0007669"/>
    <property type="project" value="UniProtKB-KW"/>
</dbReference>
<reference evidence="1 3" key="1">
    <citation type="submission" date="2018-02" db="EMBL/GenBank/DDBJ databases">
        <title>Draft genome of wild Prunus yedoensis var. nudiflora.</title>
        <authorList>
            <person name="Baek S."/>
            <person name="Kim J.-H."/>
            <person name="Choi K."/>
            <person name="Kim G.-B."/>
            <person name="Cho A."/>
            <person name="Jang H."/>
            <person name="Shin C.-H."/>
            <person name="Yu H.-J."/>
            <person name="Mun J.-H."/>
        </authorList>
    </citation>
    <scope>NUCLEOTIDE SEQUENCE [LARGE SCALE GENOMIC DNA]</scope>
    <source>
        <strain evidence="3">cv. Jeju island</strain>
        <tissue evidence="1">Leaf</tissue>
    </source>
</reference>
<keyword evidence="1" id="KW-0863">Zinc-finger</keyword>
<dbReference type="AlphaFoldDB" id="A0A314UZY8"/>
<gene>
    <name evidence="2" type="ORF">Pyn_30856</name>
    <name evidence="1" type="ORF">Pyn_35889</name>
</gene>
<organism evidence="1 3">
    <name type="scientific">Prunus yedoensis var. nudiflora</name>
    <dbReference type="NCBI Taxonomy" id="2094558"/>
    <lineage>
        <taxon>Eukaryota</taxon>
        <taxon>Viridiplantae</taxon>
        <taxon>Streptophyta</taxon>
        <taxon>Embryophyta</taxon>
        <taxon>Tracheophyta</taxon>
        <taxon>Spermatophyta</taxon>
        <taxon>Magnoliopsida</taxon>
        <taxon>eudicotyledons</taxon>
        <taxon>Gunneridae</taxon>
        <taxon>Pentapetalae</taxon>
        <taxon>rosids</taxon>
        <taxon>fabids</taxon>
        <taxon>Rosales</taxon>
        <taxon>Rosaceae</taxon>
        <taxon>Amygdaloideae</taxon>
        <taxon>Amygdaleae</taxon>
        <taxon>Prunus</taxon>
    </lineage>
</organism>
<sequence>MQNRDEEIVHEFCNEINVDKGVLKVWMPNNKNTFAKRDVINGSGGGLRDGVGRPNILVEQAHNNGGSNNPSPFLLPSYLQTQIWNPT</sequence>
<evidence type="ECO:0000313" key="2">
    <source>
        <dbReference type="EMBL" id="PQQ03519.1"/>
    </source>
</evidence>
<name>A0A314UZY8_PRUYE</name>
<dbReference type="Proteomes" id="UP000250321">
    <property type="component" value="Unassembled WGS sequence"/>
</dbReference>
<proteinExistence type="predicted"/>
<evidence type="ECO:0000313" key="3">
    <source>
        <dbReference type="Proteomes" id="UP000250321"/>
    </source>
</evidence>
<dbReference type="Gene3D" id="1.10.10.60">
    <property type="entry name" value="Homeodomain-like"/>
    <property type="match status" value="1"/>
</dbReference>
<protein>
    <submittedName>
        <fullName evidence="1">Zinc-finger homeodomain protein 9-like</fullName>
    </submittedName>
</protein>
<dbReference type="OrthoDB" id="1929626at2759"/>
<keyword evidence="1" id="KW-0862">Zinc</keyword>
<keyword evidence="1" id="KW-0479">Metal-binding</keyword>
<dbReference type="SUPFAM" id="SSF46689">
    <property type="entry name" value="Homeodomain-like"/>
    <property type="match status" value="1"/>
</dbReference>
<keyword evidence="3" id="KW-1185">Reference proteome</keyword>
<dbReference type="GO" id="GO:0003677">
    <property type="term" value="F:DNA binding"/>
    <property type="evidence" value="ECO:0007669"/>
    <property type="project" value="UniProtKB-KW"/>
</dbReference>
<dbReference type="EMBL" id="PJQY01001332">
    <property type="protein sequence ID" value="PQQ03519.1"/>
    <property type="molecule type" value="Genomic_DNA"/>
</dbReference>